<feature type="non-terminal residue" evidence="1">
    <location>
        <position position="1"/>
    </location>
</feature>
<keyword evidence="2" id="KW-1185">Reference proteome</keyword>
<dbReference type="GeneID" id="63820440"/>
<proteinExistence type="predicted"/>
<dbReference type="EMBL" id="KV427608">
    <property type="protein sequence ID" value="KZT10997.1"/>
    <property type="molecule type" value="Genomic_DNA"/>
</dbReference>
<name>A0A165GYF0_9APHY</name>
<evidence type="ECO:0000313" key="2">
    <source>
        <dbReference type="Proteomes" id="UP000076871"/>
    </source>
</evidence>
<evidence type="ECO:0008006" key="3">
    <source>
        <dbReference type="Google" id="ProtNLM"/>
    </source>
</evidence>
<evidence type="ECO:0000313" key="1">
    <source>
        <dbReference type="EMBL" id="KZT10997.1"/>
    </source>
</evidence>
<gene>
    <name evidence="1" type="ORF">LAESUDRAFT_631915</name>
</gene>
<feature type="non-terminal residue" evidence="1">
    <location>
        <position position="50"/>
    </location>
</feature>
<accession>A0A165GYF0</accession>
<protein>
    <recommendedName>
        <fullName evidence="3">Integrase catalytic domain-containing protein</fullName>
    </recommendedName>
</protein>
<organism evidence="1 2">
    <name type="scientific">Laetiporus sulphureus 93-53</name>
    <dbReference type="NCBI Taxonomy" id="1314785"/>
    <lineage>
        <taxon>Eukaryota</taxon>
        <taxon>Fungi</taxon>
        <taxon>Dikarya</taxon>
        <taxon>Basidiomycota</taxon>
        <taxon>Agaricomycotina</taxon>
        <taxon>Agaricomycetes</taxon>
        <taxon>Polyporales</taxon>
        <taxon>Laetiporus</taxon>
    </lineage>
</organism>
<dbReference type="AlphaFoldDB" id="A0A165GYF0"/>
<dbReference type="InParanoid" id="A0A165GYF0"/>
<sequence length="50" mass="5886">GERYFITFIDGKSHHLVVHLMKTKDEALRHTKAYFERAEAETGKRANILR</sequence>
<dbReference type="RefSeq" id="XP_040768737.1">
    <property type="nucleotide sequence ID" value="XM_040903409.1"/>
</dbReference>
<dbReference type="Proteomes" id="UP000076871">
    <property type="component" value="Unassembled WGS sequence"/>
</dbReference>
<dbReference type="OrthoDB" id="7691805at2759"/>
<reference evidence="1 2" key="1">
    <citation type="journal article" date="2016" name="Mol. Biol. Evol.">
        <title>Comparative Genomics of Early-Diverging Mushroom-Forming Fungi Provides Insights into the Origins of Lignocellulose Decay Capabilities.</title>
        <authorList>
            <person name="Nagy L.G."/>
            <person name="Riley R."/>
            <person name="Tritt A."/>
            <person name="Adam C."/>
            <person name="Daum C."/>
            <person name="Floudas D."/>
            <person name="Sun H."/>
            <person name="Yadav J.S."/>
            <person name="Pangilinan J."/>
            <person name="Larsson K.H."/>
            <person name="Matsuura K."/>
            <person name="Barry K."/>
            <person name="Labutti K."/>
            <person name="Kuo R."/>
            <person name="Ohm R.A."/>
            <person name="Bhattacharya S.S."/>
            <person name="Shirouzu T."/>
            <person name="Yoshinaga Y."/>
            <person name="Martin F.M."/>
            <person name="Grigoriev I.V."/>
            <person name="Hibbett D.S."/>
        </authorList>
    </citation>
    <scope>NUCLEOTIDE SEQUENCE [LARGE SCALE GENOMIC DNA]</scope>
    <source>
        <strain evidence="1 2">93-53</strain>
    </source>
</reference>